<dbReference type="EMBL" id="RQJP01000001">
    <property type="protein sequence ID" value="RRB16996.1"/>
    <property type="molecule type" value="Genomic_DNA"/>
</dbReference>
<evidence type="ECO:0000259" key="1">
    <source>
        <dbReference type="Pfam" id="PF08818"/>
    </source>
</evidence>
<dbReference type="Gene3D" id="3.90.1150.200">
    <property type="match status" value="1"/>
</dbReference>
<dbReference type="SUPFAM" id="SSF159888">
    <property type="entry name" value="YdhG-like"/>
    <property type="match status" value="1"/>
</dbReference>
<proteinExistence type="predicted"/>
<feature type="domain" description="YdhG-like" evidence="1">
    <location>
        <begin position="19"/>
        <end position="110"/>
    </location>
</feature>
<dbReference type="Proteomes" id="UP000274271">
    <property type="component" value="Unassembled WGS sequence"/>
</dbReference>
<accession>A0A3P1CV32</accession>
<gene>
    <name evidence="2" type="ORF">EHT87_01550</name>
</gene>
<organism evidence="2 3">
    <name type="scientific">Larkinella knui</name>
    <dbReference type="NCBI Taxonomy" id="2025310"/>
    <lineage>
        <taxon>Bacteria</taxon>
        <taxon>Pseudomonadati</taxon>
        <taxon>Bacteroidota</taxon>
        <taxon>Cytophagia</taxon>
        <taxon>Cytophagales</taxon>
        <taxon>Spirosomataceae</taxon>
        <taxon>Larkinella</taxon>
    </lineage>
</organism>
<dbReference type="OrthoDB" id="115213at2"/>
<dbReference type="RefSeq" id="WP_124903157.1">
    <property type="nucleotide sequence ID" value="NZ_RQJP01000001.1"/>
</dbReference>
<dbReference type="InterPro" id="IPR014922">
    <property type="entry name" value="YdhG-like"/>
</dbReference>
<sequence>MNKPADIDSYIAGFPAETQDLLKQVRETVRKAAPDAGETISYGMPTFTLKGNLVHFAAFKNHIGFYPVPSGIDAFKEALAAYKGAKGSVQFPIDKPMPLDLIADIVKFRVTENLQKAEAKPRKN</sequence>
<name>A0A3P1CV32_9BACT</name>
<reference evidence="2 3" key="1">
    <citation type="submission" date="2018-11" db="EMBL/GenBank/DDBJ databases">
        <authorList>
            <person name="Zhou Z."/>
            <person name="Wang G."/>
        </authorList>
    </citation>
    <scope>NUCLEOTIDE SEQUENCE [LARGE SCALE GENOMIC DNA]</scope>
    <source>
        <strain evidence="2 3">KCTC42998</strain>
    </source>
</reference>
<evidence type="ECO:0000313" key="2">
    <source>
        <dbReference type="EMBL" id="RRB16996.1"/>
    </source>
</evidence>
<protein>
    <recommendedName>
        <fullName evidence="1">YdhG-like domain-containing protein</fullName>
    </recommendedName>
</protein>
<evidence type="ECO:0000313" key="3">
    <source>
        <dbReference type="Proteomes" id="UP000274271"/>
    </source>
</evidence>
<dbReference type="AlphaFoldDB" id="A0A3P1CV32"/>
<comment type="caution">
    <text evidence="2">The sequence shown here is derived from an EMBL/GenBank/DDBJ whole genome shotgun (WGS) entry which is preliminary data.</text>
</comment>
<dbReference type="Pfam" id="PF08818">
    <property type="entry name" value="DUF1801"/>
    <property type="match status" value="1"/>
</dbReference>
<keyword evidence="3" id="KW-1185">Reference proteome</keyword>